<proteinExistence type="predicted"/>
<dbReference type="RefSeq" id="WP_152718778.1">
    <property type="nucleotide sequence ID" value="NZ_VOSK01000896.1"/>
</dbReference>
<dbReference type="EMBL" id="VOSK01000896">
    <property type="protein sequence ID" value="MPR31678.1"/>
    <property type="molecule type" value="Genomic_DNA"/>
</dbReference>
<reference evidence="3 4" key="1">
    <citation type="journal article" date="2019" name="Syst. Appl. Microbiol.">
        <title>Microvirga tunisiensis sp. nov., a root nodule symbiotic bacterium isolated from Lupinus micranthus and L. luteus grown in Northern Tunisia.</title>
        <authorList>
            <person name="Msaddak A."/>
            <person name="Rejili M."/>
            <person name="Duran D."/>
            <person name="Mars M."/>
            <person name="Palacios J.M."/>
            <person name="Ruiz-Argueso T."/>
            <person name="Rey L."/>
            <person name="Imperial J."/>
        </authorList>
    </citation>
    <scope>NUCLEOTIDE SEQUENCE [LARGE SCALE GENOMIC DNA]</scope>
    <source>
        <strain evidence="3 4">Lmie10</strain>
    </source>
</reference>
<organism evidence="3 4">
    <name type="scientific">Microvirga tunisiensis</name>
    <dbReference type="NCBI Taxonomy" id="2108360"/>
    <lineage>
        <taxon>Bacteria</taxon>
        <taxon>Pseudomonadati</taxon>
        <taxon>Pseudomonadota</taxon>
        <taxon>Alphaproteobacteria</taxon>
        <taxon>Hyphomicrobiales</taxon>
        <taxon>Methylobacteriaceae</taxon>
        <taxon>Microvirga</taxon>
    </lineage>
</organism>
<accession>A0A5N7MXS1</accession>
<feature type="domain" description="Molybdopterin oxidoreductase" evidence="2">
    <location>
        <begin position="31"/>
        <end position="232"/>
    </location>
</feature>
<dbReference type="Pfam" id="PF00384">
    <property type="entry name" value="Molybdopterin"/>
    <property type="match status" value="1"/>
</dbReference>
<dbReference type="SUPFAM" id="SSF53706">
    <property type="entry name" value="Formate dehydrogenase/DMSO reductase, domains 1-3"/>
    <property type="match status" value="1"/>
</dbReference>
<evidence type="ECO:0000313" key="3">
    <source>
        <dbReference type="EMBL" id="MPR31678.1"/>
    </source>
</evidence>
<dbReference type="Gene3D" id="3.40.228.10">
    <property type="entry name" value="Dimethylsulfoxide Reductase, domain 2"/>
    <property type="match status" value="1"/>
</dbReference>
<keyword evidence="4" id="KW-1185">Reference proteome</keyword>
<name>A0A5N7MXS1_9HYPH</name>
<feature type="non-terminal residue" evidence="3">
    <location>
        <position position="278"/>
    </location>
</feature>
<evidence type="ECO:0000256" key="1">
    <source>
        <dbReference type="ARBA" id="ARBA00023002"/>
    </source>
</evidence>
<sequence length="278" mass="29934">LGAARECGFPGALSATRLPAEQLREFYTLWSRSERVVTAYSQGVNQSIVGTDKVNAIINCHLFTGRIGRPGMGPFSLTGQPNAMGGREVGGLANMLAAHLDINSPNHRELVQTFWGSPGIAERPGLKAVELFRAVGDGRVKAIWIMGTNPADSLPDADAVQDALRSCPFVVVSDVTRTDTTRHAHVLLPAAGWAEKSGTVTNSERRISRQRSFLKAPGEARPDWRIICDVAARMGFAEAFDYRSPAEIFREHAALSGIANDGTRDFDIGACAELSESA</sequence>
<comment type="caution">
    <text evidence="3">The sequence shown here is derived from an EMBL/GenBank/DDBJ whole genome shotgun (WGS) entry which is preliminary data.</text>
</comment>
<feature type="non-terminal residue" evidence="3">
    <location>
        <position position="1"/>
    </location>
</feature>
<gene>
    <name evidence="3" type="ORF">FS320_44410</name>
</gene>
<dbReference type="InterPro" id="IPR006656">
    <property type="entry name" value="Mopterin_OxRdtase"/>
</dbReference>
<dbReference type="Gene3D" id="3.40.50.740">
    <property type="match status" value="1"/>
</dbReference>
<evidence type="ECO:0000313" key="4">
    <source>
        <dbReference type="Proteomes" id="UP000403266"/>
    </source>
</evidence>
<dbReference type="Proteomes" id="UP000403266">
    <property type="component" value="Unassembled WGS sequence"/>
</dbReference>
<keyword evidence="1" id="KW-0560">Oxidoreductase</keyword>
<dbReference type="GO" id="GO:0016020">
    <property type="term" value="C:membrane"/>
    <property type="evidence" value="ECO:0007669"/>
    <property type="project" value="TreeGrafter"/>
</dbReference>
<dbReference type="OrthoDB" id="9816402at2"/>
<dbReference type="AlphaFoldDB" id="A0A5N7MXS1"/>
<protein>
    <submittedName>
        <fullName evidence="3">Molybdopterin-dependent oxidoreductase</fullName>
    </submittedName>
</protein>
<evidence type="ECO:0000259" key="2">
    <source>
        <dbReference type="Pfam" id="PF00384"/>
    </source>
</evidence>
<dbReference type="InterPro" id="IPR050123">
    <property type="entry name" value="Prok_molybdopt-oxidoreductase"/>
</dbReference>
<dbReference type="PANTHER" id="PTHR43105:SF9">
    <property type="entry name" value="NADPH-FE(3+) OXIDOREDUCTASE SUBUNIT ALPHA"/>
    <property type="match status" value="1"/>
</dbReference>
<dbReference type="GO" id="GO:0016491">
    <property type="term" value="F:oxidoreductase activity"/>
    <property type="evidence" value="ECO:0007669"/>
    <property type="project" value="UniProtKB-KW"/>
</dbReference>
<dbReference type="PANTHER" id="PTHR43105">
    <property type="entry name" value="RESPIRATORY NITRATE REDUCTASE"/>
    <property type="match status" value="1"/>
</dbReference>